<organism evidence="1 2">
    <name type="scientific">Macrococcus carouselicus</name>
    <dbReference type="NCBI Taxonomy" id="69969"/>
    <lineage>
        <taxon>Bacteria</taxon>
        <taxon>Bacillati</taxon>
        <taxon>Bacillota</taxon>
        <taxon>Bacilli</taxon>
        <taxon>Bacillales</taxon>
        <taxon>Staphylococcaceae</taxon>
        <taxon>Macrococcus</taxon>
    </lineage>
</organism>
<dbReference type="OrthoDB" id="2318182at2"/>
<dbReference type="AlphaFoldDB" id="A0A9Q8CKQ4"/>
<evidence type="ECO:0000313" key="2">
    <source>
        <dbReference type="Proteomes" id="UP000295280"/>
    </source>
</evidence>
<proteinExistence type="predicted"/>
<comment type="caution">
    <text evidence="1">The sequence shown here is derived from an EMBL/GenBank/DDBJ whole genome shotgun (WGS) entry which is preliminary data.</text>
</comment>
<evidence type="ECO:0000313" key="1">
    <source>
        <dbReference type="EMBL" id="TDL95538.1"/>
    </source>
</evidence>
<sequence>MQSLTKKNINIIFYSSEIDKYKGFKEFIRANGIKAYSPHHVEAADDSIKSYIRQYGSDILNNCKKEYTFANQVRHKEQDYKCELCGHTGLSALYLIKNKITGKEFWVGSSCIQEFGLDKVKSYTNVALEMAFSQEIPDYDELITIPDTTIVIPSPLYSELKKRITELEKAKKSFVNEKSHISESIKRREKVLETRNKIDEYLKDNTDNKWAVKTEVIEWYKRLSDTNTDKTTASVVMDRLLYTGIYEKSNVSEVLEPNHKAHLIQLFTDQYRDTRYKFSTDQSGYLFMSTVINKKSIVFKVDELKLFRNYQNELIIGESIQIDDIKPYVNISVTIDNIYNFLESCTDNHLVESFSITNDFLLIDVPNERKLLKVEPLSQALDILKLNNNITDLAKNVSKVSNARHYKKSYINKNVNEVPSLKTRHVFTPVEGIHYEANELFNQ</sequence>
<gene>
    <name evidence="1" type="ORF">ERX40_10165</name>
</gene>
<dbReference type="Proteomes" id="UP000295280">
    <property type="component" value="Unassembled WGS sequence"/>
</dbReference>
<dbReference type="EMBL" id="SCWD01000006">
    <property type="protein sequence ID" value="TDL95538.1"/>
    <property type="molecule type" value="Genomic_DNA"/>
</dbReference>
<keyword evidence="2" id="KW-1185">Reference proteome</keyword>
<accession>A0A9Q8CKQ4</accession>
<name>A0A9Q8CKQ4_9STAP</name>
<reference evidence="1 2" key="1">
    <citation type="submission" date="2019-01" db="EMBL/GenBank/DDBJ databases">
        <title>Draft genome sequences of the type strains of six Macrococcus species.</title>
        <authorList>
            <person name="Mazhar S."/>
            <person name="Altermann E."/>
            <person name="Hill C."/>
            <person name="Mcauliffe O."/>
        </authorList>
    </citation>
    <scope>NUCLEOTIDE SEQUENCE [LARGE SCALE GENOMIC DNA]</scope>
    <source>
        <strain evidence="1 2">ATCC 51828</strain>
    </source>
</reference>
<dbReference type="RefSeq" id="WP_133418385.1">
    <property type="nucleotide sequence ID" value="NZ_SCWD01000006.1"/>
</dbReference>
<protein>
    <submittedName>
        <fullName evidence="1">Uncharacterized protein</fullName>
    </submittedName>
</protein>